<dbReference type="RefSeq" id="WP_309482104.1">
    <property type="nucleotide sequence ID" value="NZ_CP133720.1"/>
</dbReference>
<feature type="chain" id="PRO_5046134291" evidence="1">
    <location>
        <begin position="32"/>
        <end position="225"/>
    </location>
</feature>
<sequence length="225" mass="24869">MSSSLSSSLWRSLSGVLSLLGFSLVSSSAWAIEEPKYDVVKRYPQFEVRKYHAYLVAEVLVPGPADKAGNTAFEYLGGYIFGKNKGAKKLEMTAPVSQTAAQNAKPVKIEMTAPVAQTNVEGGYLVQFVMPSEFTMETLPEPLNPKVKLREMPAQTYAVLKYSGSWSQELYEEKLAALRQCMKEAGLVAQGEPIFSRYNAPFSLPFLRRNEIWIALASPTSNTNP</sequence>
<dbReference type="EMBL" id="CP133720">
    <property type="protein sequence ID" value="WMW80612.1"/>
    <property type="molecule type" value="Genomic_DNA"/>
</dbReference>
<keyword evidence="3" id="KW-1185">Reference proteome</keyword>
<organism evidence="2 3">
    <name type="scientific">Undibacterium cyanobacteriorum</name>
    <dbReference type="NCBI Taxonomy" id="3073561"/>
    <lineage>
        <taxon>Bacteria</taxon>
        <taxon>Pseudomonadati</taxon>
        <taxon>Pseudomonadota</taxon>
        <taxon>Betaproteobacteria</taxon>
        <taxon>Burkholderiales</taxon>
        <taxon>Oxalobacteraceae</taxon>
        <taxon>Undibacterium</taxon>
    </lineage>
</organism>
<dbReference type="Gene3D" id="3.20.80.10">
    <property type="entry name" value="Regulatory factor, effector binding domain"/>
    <property type="match status" value="1"/>
</dbReference>
<protein>
    <submittedName>
        <fullName evidence="2">Heme-binding protein</fullName>
    </submittedName>
</protein>
<dbReference type="InterPro" id="IPR011256">
    <property type="entry name" value="Reg_factor_effector_dom_sf"/>
</dbReference>
<proteinExistence type="predicted"/>
<feature type="signal peptide" evidence="1">
    <location>
        <begin position="1"/>
        <end position="31"/>
    </location>
</feature>
<dbReference type="SUPFAM" id="SSF55136">
    <property type="entry name" value="Probable bacterial effector-binding domain"/>
    <property type="match status" value="1"/>
</dbReference>
<dbReference type="Pfam" id="PF04832">
    <property type="entry name" value="SOUL"/>
    <property type="match status" value="1"/>
</dbReference>
<dbReference type="PANTHER" id="PTHR11220">
    <property type="entry name" value="HEME-BINDING PROTEIN-RELATED"/>
    <property type="match status" value="1"/>
</dbReference>
<dbReference type="InterPro" id="IPR006917">
    <property type="entry name" value="SOUL_heme-bd"/>
</dbReference>
<evidence type="ECO:0000256" key="1">
    <source>
        <dbReference type="SAM" id="SignalP"/>
    </source>
</evidence>
<dbReference type="PANTHER" id="PTHR11220:SF58">
    <property type="entry name" value="SOUL HEME-BINDING FAMILY PROTEIN"/>
    <property type="match status" value="1"/>
</dbReference>
<keyword evidence="1" id="KW-0732">Signal</keyword>
<accession>A0ABY9RHE5</accession>
<dbReference type="Proteomes" id="UP001181355">
    <property type="component" value="Chromosome"/>
</dbReference>
<evidence type="ECO:0000313" key="2">
    <source>
        <dbReference type="EMBL" id="WMW80612.1"/>
    </source>
</evidence>
<gene>
    <name evidence="2" type="ORF">RF679_18525</name>
</gene>
<reference evidence="2" key="1">
    <citation type="submission" date="2023-09" db="EMBL/GenBank/DDBJ databases">
        <title>Undibacterium sp. 20NA77.5 isolated from freshwater.</title>
        <authorList>
            <person name="Le V."/>
            <person name="Ko S.-R."/>
            <person name="Ahn C.-Y."/>
            <person name="Oh H.-M."/>
        </authorList>
    </citation>
    <scope>NUCLEOTIDE SEQUENCE</scope>
    <source>
        <strain evidence="2">20NA77.5</strain>
    </source>
</reference>
<evidence type="ECO:0000313" key="3">
    <source>
        <dbReference type="Proteomes" id="UP001181355"/>
    </source>
</evidence>
<name>A0ABY9RHE5_9BURK</name>